<keyword evidence="10" id="KW-1185">Reference proteome</keyword>
<comment type="subcellular location">
    <subcellularLocation>
        <location evidence="1">Cell membrane</location>
        <topology evidence="1">Single-pass type I membrane protein</topology>
    </subcellularLocation>
</comment>
<dbReference type="Proteomes" id="UP000050761">
    <property type="component" value="Unassembled WGS sequence"/>
</dbReference>
<evidence type="ECO:0000256" key="4">
    <source>
        <dbReference type="ARBA" id="ARBA00022692"/>
    </source>
</evidence>
<evidence type="ECO:0000256" key="3">
    <source>
        <dbReference type="ARBA" id="ARBA00022475"/>
    </source>
</evidence>
<dbReference type="GO" id="GO:0042302">
    <property type="term" value="F:structural constituent of cuticle"/>
    <property type="evidence" value="ECO:0007669"/>
    <property type="project" value="UniProtKB-KW"/>
</dbReference>
<organism evidence="10 11">
    <name type="scientific">Heligmosomoides polygyrus</name>
    <name type="common">Parasitic roundworm</name>
    <dbReference type="NCBI Taxonomy" id="6339"/>
    <lineage>
        <taxon>Eukaryota</taxon>
        <taxon>Metazoa</taxon>
        <taxon>Ecdysozoa</taxon>
        <taxon>Nematoda</taxon>
        <taxon>Chromadorea</taxon>
        <taxon>Rhabditida</taxon>
        <taxon>Rhabditina</taxon>
        <taxon>Rhabditomorpha</taxon>
        <taxon>Strongyloidea</taxon>
        <taxon>Heligmosomidae</taxon>
        <taxon>Heligmosomoides</taxon>
    </lineage>
</organism>
<reference evidence="11" key="2">
    <citation type="submission" date="2019-09" db="UniProtKB">
        <authorList>
            <consortium name="WormBaseParasite"/>
        </authorList>
    </citation>
    <scope>IDENTIFICATION</scope>
</reference>
<dbReference type="AlphaFoldDB" id="A0A183GIA9"/>
<dbReference type="SMART" id="SM00241">
    <property type="entry name" value="ZP"/>
    <property type="match status" value="1"/>
</dbReference>
<evidence type="ECO:0000259" key="8">
    <source>
        <dbReference type="PROSITE" id="PS51034"/>
    </source>
</evidence>
<keyword evidence="2" id="KW-0193">Cuticle</keyword>
<evidence type="ECO:0000256" key="2">
    <source>
        <dbReference type="ARBA" id="ARBA00022460"/>
    </source>
</evidence>
<evidence type="ECO:0000313" key="10">
    <source>
        <dbReference type="Proteomes" id="UP000050761"/>
    </source>
</evidence>
<keyword evidence="3" id="KW-1003">Cell membrane</keyword>
<evidence type="ECO:0000256" key="7">
    <source>
        <dbReference type="ARBA" id="ARBA00023136"/>
    </source>
</evidence>
<feature type="domain" description="ZP" evidence="8">
    <location>
        <begin position="1"/>
        <end position="203"/>
    </location>
</feature>
<dbReference type="EMBL" id="UZAH01033911">
    <property type="protein sequence ID" value="VDP32065.1"/>
    <property type="molecule type" value="Genomic_DNA"/>
</dbReference>
<name>A0A183GIA9_HELPZ</name>
<keyword evidence="5" id="KW-0732">Signal</keyword>
<accession>A0A183GIA9</accession>
<evidence type="ECO:0000256" key="6">
    <source>
        <dbReference type="ARBA" id="ARBA00022989"/>
    </source>
</evidence>
<dbReference type="InterPro" id="IPR056953">
    <property type="entry name" value="CUT_N"/>
</dbReference>
<keyword evidence="7" id="KW-0472">Membrane</keyword>
<keyword evidence="4" id="KW-0812">Transmembrane</keyword>
<protein>
    <submittedName>
        <fullName evidence="11">ZP domain-containing protein</fullName>
    </submittedName>
</protein>
<accession>A0A3P8DK87</accession>
<proteinExistence type="predicted"/>
<dbReference type="InterPro" id="IPR042235">
    <property type="entry name" value="ZP-C_dom"/>
</dbReference>
<dbReference type="Pfam" id="PF25301">
    <property type="entry name" value="CUT_C"/>
    <property type="match status" value="1"/>
</dbReference>
<evidence type="ECO:0000256" key="5">
    <source>
        <dbReference type="ARBA" id="ARBA00022729"/>
    </source>
</evidence>
<evidence type="ECO:0000313" key="11">
    <source>
        <dbReference type="WBParaSite" id="HPBE_0002235801-mRNA-1"/>
    </source>
</evidence>
<dbReference type="OrthoDB" id="6139674at2759"/>
<dbReference type="PROSITE" id="PS51034">
    <property type="entry name" value="ZP_2"/>
    <property type="match status" value="1"/>
</dbReference>
<evidence type="ECO:0000313" key="9">
    <source>
        <dbReference type="EMBL" id="VDP32065.1"/>
    </source>
</evidence>
<dbReference type="InterPro" id="IPR001507">
    <property type="entry name" value="ZP_dom"/>
</dbReference>
<dbReference type="PANTHER" id="PTHR22907:SF58">
    <property type="entry name" value="ZP DOMAIN-CONTAINING PROTEIN"/>
    <property type="match status" value="1"/>
</dbReference>
<dbReference type="InterPro" id="IPR051962">
    <property type="entry name" value="Cuticlin"/>
</dbReference>
<gene>
    <name evidence="9" type="ORF">HPBE_LOCUS22357</name>
</gene>
<dbReference type="Gene3D" id="2.60.40.4100">
    <property type="entry name" value="Zona pellucida, ZP-C domain"/>
    <property type="match status" value="1"/>
</dbReference>
<keyword evidence="6" id="KW-1133">Transmembrane helix</keyword>
<dbReference type="Pfam" id="PF25057">
    <property type="entry name" value="CUT_N"/>
    <property type="match status" value="1"/>
</dbReference>
<evidence type="ECO:0000256" key="1">
    <source>
        <dbReference type="ARBA" id="ARBA00004251"/>
    </source>
</evidence>
<reference evidence="9 10" key="1">
    <citation type="submission" date="2018-11" db="EMBL/GenBank/DDBJ databases">
        <authorList>
            <consortium name="Pathogen Informatics"/>
        </authorList>
    </citation>
    <scope>NUCLEOTIDE SEQUENCE [LARGE SCALE GENOMIC DNA]</scope>
</reference>
<sequence length="215" mass="24009">MDVPYRGGCNVRRHRSPQPKTVSYEVTVVIQHHPLFITAGDRAYRLNCIYRQADAMLTQKININISFNAFFASELPPTTLDGASSPQCRYDVLTALNGPALLVANVGEPVVHRWSCNSNSHGFLVHSCVVRDQTGTEYKLVDERGCVIEKNLVPDITYASDLSYAYTTINAFRFAEQIMVHFSCQITLCQKRDQGCEGIAVSIDNRSIFTGSEQL</sequence>
<dbReference type="GO" id="GO:0005886">
    <property type="term" value="C:plasma membrane"/>
    <property type="evidence" value="ECO:0007669"/>
    <property type="project" value="UniProtKB-SubCell"/>
</dbReference>
<dbReference type="WBParaSite" id="HPBE_0002235801-mRNA-1">
    <property type="protein sequence ID" value="HPBE_0002235801-mRNA-1"/>
    <property type="gene ID" value="HPBE_0002235801"/>
</dbReference>
<dbReference type="PANTHER" id="PTHR22907">
    <property type="entry name" value="GH04558P"/>
    <property type="match status" value="1"/>
</dbReference>
<dbReference type="InterPro" id="IPR057475">
    <property type="entry name" value="CUT_C"/>
</dbReference>